<protein>
    <submittedName>
        <fullName evidence="2">BTB domain-containing protein</fullName>
    </submittedName>
</protein>
<organism evidence="1 2">
    <name type="scientific">Rhabditophanes sp. KR3021</name>
    <dbReference type="NCBI Taxonomy" id="114890"/>
    <lineage>
        <taxon>Eukaryota</taxon>
        <taxon>Metazoa</taxon>
        <taxon>Ecdysozoa</taxon>
        <taxon>Nematoda</taxon>
        <taxon>Chromadorea</taxon>
        <taxon>Rhabditida</taxon>
        <taxon>Tylenchina</taxon>
        <taxon>Panagrolaimomorpha</taxon>
        <taxon>Strongyloidoidea</taxon>
        <taxon>Alloionematidae</taxon>
        <taxon>Rhabditophanes</taxon>
    </lineage>
</organism>
<evidence type="ECO:0000313" key="1">
    <source>
        <dbReference type="Proteomes" id="UP000095286"/>
    </source>
</evidence>
<sequence>MHLRHVEKEFEKYIEETETTLKMIRPYMEKTIDKIKHVVKEEDKVVKAVERMREGHSKFFSDLFLKDTSQVDFKLDGLLLSDFKIFYQYILEGDSFEIVGDNILALMATYKHYNVLDIENKVKTWIMDEKNITYLGIAYENSIDTKLQVLNDSAKMMVNQNYAVIKS</sequence>
<evidence type="ECO:0000313" key="2">
    <source>
        <dbReference type="WBParaSite" id="RSKR_0000023800.1"/>
    </source>
</evidence>
<accession>A0AC35TG88</accession>
<dbReference type="Proteomes" id="UP000095286">
    <property type="component" value="Unplaced"/>
</dbReference>
<proteinExistence type="predicted"/>
<dbReference type="WBParaSite" id="RSKR_0000023800.1">
    <property type="protein sequence ID" value="RSKR_0000023800.1"/>
    <property type="gene ID" value="RSKR_0000023800"/>
</dbReference>
<reference evidence="2" key="1">
    <citation type="submission" date="2016-11" db="UniProtKB">
        <authorList>
            <consortium name="WormBaseParasite"/>
        </authorList>
    </citation>
    <scope>IDENTIFICATION</scope>
    <source>
        <strain evidence="2">KR3021</strain>
    </source>
</reference>
<name>A0AC35TG88_9BILA</name>